<evidence type="ECO:0000313" key="3">
    <source>
        <dbReference type="Proteomes" id="UP000241769"/>
    </source>
</evidence>
<accession>A0A2P6NB14</accession>
<comment type="caution">
    <text evidence="2">The sequence shown here is derived from an EMBL/GenBank/DDBJ whole genome shotgun (WGS) entry which is preliminary data.</text>
</comment>
<organism evidence="2 3">
    <name type="scientific">Planoprotostelium fungivorum</name>
    <dbReference type="NCBI Taxonomy" id="1890364"/>
    <lineage>
        <taxon>Eukaryota</taxon>
        <taxon>Amoebozoa</taxon>
        <taxon>Evosea</taxon>
        <taxon>Variosea</taxon>
        <taxon>Cavosteliida</taxon>
        <taxon>Cavosteliaceae</taxon>
        <taxon>Planoprotostelium</taxon>
    </lineage>
</organism>
<sequence>MLAGDISCGFSLRVLIVRRFFQVKVVKTRRRDDSEGFVPELTVWEQKVSTHTALSKSHIRWATSILPLPPERTAAMDNTHHHALFAQEFATLAGSFDFSSSASNNDSGYDSAYSSNYDSSYDSAYDSAYDSNFDYDSNLDYDSSYGYDSGLDNLDNNSLSSLGSVAGKRSFDGMMEHPNKRSRHIFDGRLDRICEEPENNQVVPAGSTDSVHHEPLKFLDAPQTNLDAFLASNFQLSPVQAPAIANTTSPVLSFGEQLCSTSAFADVMMQASAIPRQSQHPSTQSRPHPRPRHQPASRAQAVCPENPTNLFELKTPLRPKQRKSYEHENRYLNPNPVVGIKDLHKDRTDLKITSGIVSVELVDVNGESLPDKQRLLGSSSQGALHLLLNPYNLSSTRFQLKIFENSRGHSYRLKFHVTYVTEDKRTEQEVILSNAFQVESNKKKSRRSKPTGHSGNFDS</sequence>
<reference evidence="2 3" key="1">
    <citation type="journal article" date="2018" name="Genome Biol. Evol.">
        <title>Multiple Roots of Fruiting Body Formation in Amoebozoa.</title>
        <authorList>
            <person name="Hillmann F."/>
            <person name="Forbes G."/>
            <person name="Novohradska S."/>
            <person name="Ferling I."/>
            <person name="Riege K."/>
            <person name="Groth M."/>
            <person name="Westermann M."/>
            <person name="Marz M."/>
            <person name="Spaller T."/>
            <person name="Winckler T."/>
            <person name="Schaap P."/>
            <person name="Glockner G."/>
        </authorList>
    </citation>
    <scope>NUCLEOTIDE SEQUENCE [LARGE SCALE GENOMIC DNA]</scope>
    <source>
        <strain evidence="2 3">Jena</strain>
    </source>
</reference>
<dbReference type="InParanoid" id="A0A2P6NB14"/>
<evidence type="ECO:0000256" key="1">
    <source>
        <dbReference type="SAM" id="MobiDB-lite"/>
    </source>
</evidence>
<dbReference type="AlphaFoldDB" id="A0A2P6NB14"/>
<evidence type="ECO:0000313" key="2">
    <source>
        <dbReference type="EMBL" id="PRP81150.1"/>
    </source>
</evidence>
<dbReference type="EMBL" id="MDYQ01000129">
    <property type="protein sequence ID" value="PRP81150.1"/>
    <property type="molecule type" value="Genomic_DNA"/>
</dbReference>
<dbReference type="Proteomes" id="UP000241769">
    <property type="component" value="Unassembled WGS sequence"/>
</dbReference>
<protein>
    <submittedName>
        <fullName evidence="2">Uncharacterized protein</fullName>
    </submittedName>
</protein>
<proteinExistence type="predicted"/>
<gene>
    <name evidence="2" type="ORF">PROFUN_01984</name>
</gene>
<name>A0A2P6NB14_9EUKA</name>
<feature type="region of interest" description="Disordered" evidence="1">
    <location>
        <begin position="438"/>
        <end position="459"/>
    </location>
</feature>
<feature type="region of interest" description="Disordered" evidence="1">
    <location>
        <begin position="274"/>
        <end position="305"/>
    </location>
</feature>
<keyword evidence="3" id="KW-1185">Reference proteome</keyword>